<dbReference type="GO" id="GO:0008610">
    <property type="term" value="P:lipid biosynthetic process"/>
    <property type="evidence" value="ECO:0007669"/>
    <property type="project" value="UniProtKB-ARBA"/>
</dbReference>
<dbReference type="GO" id="GO:0005737">
    <property type="term" value="C:cytoplasm"/>
    <property type="evidence" value="ECO:0007669"/>
    <property type="project" value="TreeGrafter"/>
</dbReference>
<evidence type="ECO:0000259" key="2">
    <source>
        <dbReference type="PROSITE" id="PS50075"/>
    </source>
</evidence>
<dbReference type="Gene3D" id="3.30.559.10">
    <property type="entry name" value="Chloramphenicol acetyltransferase-like domain"/>
    <property type="match status" value="1"/>
</dbReference>
<dbReference type="SUPFAM" id="SSF52777">
    <property type="entry name" value="CoA-dependent acyltransferases"/>
    <property type="match status" value="2"/>
</dbReference>
<keyword evidence="3" id="KW-0808">Transferase</keyword>
<dbReference type="EMBL" id="RJOO01000002">
    <property type="protein sequence ID" value="RSJ23712.1"/>
    <property type="molecule type" value="Genomic_DNA"/>
</dbReference>
<dbReference type="SUPFAM" id="SSF56801">
    <property type="entry name" value="Acetyl-CoA synthetase-like"/>
    <property type="match status" value="1"/>
</dbReference>
<dbReference type="Gene3D" id="3.40.50.12780">
    <property type="entry name" value="N-terminal domain of ligase-like"/>
    <property type="match status" value="1"/>
</dbReference>
<dbReference type="InterPro" id="IPR036736">
    <property type="entry name" value="ACP-like_sf"/>
</dbReference>
<dbReference type="InterPro" id="IPR009081">
    <property type="entry name" value="PP-bd_ACP"/>
</dbReference>
<dbReference type="SUPFAM" id="SSF47336">
    <property type="entry name" value="ACP-like"/>
    <property type="match status" value="1"/>
</dbReference>
<dbReference type="InterPro" id="IPR000873">
    <property type="entry name" value="AMP-dep_synth/lig_dom"/>
</dbReference>
<accession>A0AAE8KBX0</accession>
<dbReference type="PROSITE" id="PS50075">
    <property type="entry name" value="CARRIER"/>
    <property type="match status" value="1"/>
</dbReference>
<dbReference type="AlphaFoldDB" id="A0AAE8KBX0"/>
<organism evidence="3 4">
    <name type="scientific">Streptococcus intermedius</name>
    <dbReference type="NCBI Taxonomy" id="1338"/>
    <lineage>
        <taxon>Bacteria</taxon>
        <taxon>Bacillati</taxon>
        <taxon>Bacillota</taxon>
        <taxon>Bacilli</taxon>
        <taxon>Lactobacillales</taxon>
        <taxon>Streptococcaceae</taxon>
        <taxon>Streptococcus</taxon>
        <taxon>Streptococcus anginosus group</taxon>
    </lineage>
</organism>
<gene>
    <name evidence="3" type="primary">ppsA</name>
    <name evidence="3" type="ORF">D8827_04175</name>
</gene>
<dbReference type="Pfam" id="PF00668">
    <property type="entry name" value="Condensation"/>
    <property type="match status" value="1"/>
</dbReference>
<dbReference type="Gene3D" id="3.30.300.30">
    <property type="match status" value="1"/>
</dbReference>
<dbReference type="GO" id="GO:0031177">
    <property type="term" value="F:phosphopantetheine binding"/>
    <property type="evidence" value="ECO:0007669"/>
    <property type="project" value="TreeGrafter"/>
</dbReference>
<dbReference type="GO" id="GO:0044550">
    <property type="term" value="P:secondary metabolite biosynthetic process"/>
    <property type="evidence" value="ECO:0007669"/>
    <property type="project" value="TreeGrafter"/>
</dbReference>
<comment type="cofactor">
    <cofactor evidence="1">
        <name>pantetheine 4'-phosphate</name>
        <dbReference type="ChEBI" id="CHEBI:47942"/>
    </cofactor>
</comment>
<dbReference type="RefSeq" id="WP_125442337.1">
    <property type="nucleotide sequence ID" value="NZ_JALGPV010000002.1"/>
</dbReference>
<proteinExistence type="predicted"/>
<dbReference type="InterPro" id="IPR023213">
    <property type="entry name" value="CAT-like_dom_sf"/>
</dbReference>
<dbReference type="GO" id="GO:0043041">
    <property type="term" value="P:amino acid activation for nonribosomal peptide biosynthetic process"/>
    <property type="evidence" value="ECO:0007669"/>
    <property type="project" value="TreeGrafter"/>
</dbReference>
<comment type="caution">
    <text evidence="3">The sequence shown here is derived from an EMBL/GenBank/DDBJ whole genome shotgun (WGS) entry which is preliminary data.</text>
</comment>
<sequence>MVENFPLTNAQRNIWNIQKVNPGLAVSNLGGVGLFHFDYNFKFMSKVLNQIIFENDNFWLRFSDLDGEPYQYFIEHNQFDNFEELDFTGYSNEYINAYFTEQSKKIQQLENSKLYNFCIFKHGNGKMGVFAVVNHLIFDAWSFPLIVDQIIDKYTKLLKGETIINTECQSYRVYLESLDLKKIEDKNEKGRAYFKQLYSEDFVLSELSNIPINRDDIIGDRVFFNLTDSESQTVTEFCNNSKLSLAVLFESALFIYLSKISRQNSPITIGLPTLNRKGKERQILGMFIGMLPMTIDIQQAQDTLQDLFKAVQDQHKILFKYQSYSLSDIMGFLSASQGFDSGMFDVMFNYQNGKSESASKYHVKTRYYSNGTSEVPLVMMVNERDGETIEISYDYQINNLSLEEIEAFHARILHIVKQIIDNSQQKIKDITIVPDNELEKINTFSKGISEDIGTQYVSQLFEEVTKLHPNKVASKDSTGTLTYKELDDKSNQFARYLLEHGLQKGDRICVNLNNDLTLMIVFWGILKSGGVYVPVDIEYPLERTKYIISNSQSKFYIANNINSEIREGSDNVILIDIKDLLGELVLYSTESLNIRFRADDSAYILYTSGTTGNPKGVENTHAGILNRILWMKEQLKFTANDRILQKTSISFDVSVWELILPHVIGAVQILCDLGTAKDTDYLKKLIITEEVTCAHFVPSLLNVFLEDSVRTNLQKIVCSGEQLQYETVKAALMENPGVQIYNLYGPTEAAIDVTCYTLDENSLSSSIIPIGKPVYNTEIRIVNKEMKDLPIGVAGELVIYGIQVAKGYFGNEHLTQAVFGIDPARDGMRYYKTGDIAYWNRLGQLIFIGREDGQIKINGTRIEIGEIESQLLRLEGISDVSVVSKVVNDKELLVAFYTGEKELSNIELRTSLLNTLPRKWVPSIFKKIEQMPLSNSGKTDIKKLKSYSIKLPISKNSKPKSKLESDVLELVRKILGVENLDVKSDLFANGLDSIKSIRVISELSKLGYHTDIEKLYQYVTVDELVEKGLTKIHQETRTKEFELLKKEDMDMLFNKNRSEE</sequence>
<dbReference type="Gene3D" id="1.10.1200.10">
    <property type="entry name" value="ACP-like"/>
    <property type="match status" value="1"/>
</dbReference>
<protein>
    <submittedName>
        <fullName evidence="3">Plipastatin synthase subunit A</fullName>
        <ecNumber evidence="3">2.3.1.-</ecNumber>
    </submittedName>
</protein>
<evidence type="ECO:0000256" key="1">
    <source>
        <dbReference type="ARBA" id="ARBA00001957"/>
    </source>
</evidence>
<dbReference type="Proteomes" id="UP000267137">
    <property type="component" value="Unassembled WGS sequence"/>
</dbReference>
<dbReference type="InterPro" id="IPR045851">
    <property type="entry name" value="AMP-bd_C_sf"/>
</dbReference>
<evidence type="ECO:0000313" key="4">
    <source>
        <dbReference type="Proteomes" id="UP000267137"/>
    </source>
</evidence>
<dbReference type="Pfam" id="PF00501">
    <property type="entry name" value="AMP-binding"/>
    <property type="match status" value="1"/>
</dbReference>
<dbReference type="CDD" id="cd05930">
    <property type="entry name" value="A_NRPS"/>
    <property type="match status" value="1"/>
</dbReference>
<dbReference type="EC" id="2.3.1.-" evidence="3"/>
<reference evidence="3 4" key="1">
    <citation type="submission" date="2018-11" db="EMBL/GenBank/DDBJ databases">
        <title>Species Designations Belie Phenotypic and Genotypic Heterogeneity in Oral Streptococci.</title>
        <authorList>
            <person name="Velsko I."/>
        </authorList>
    </citation>
    <scope>NUCLEOTIDE SEQUENCE [LARGE SCALE GENOMIC DNA]</scope>
    <source>
        <strain evidence="3 4">KLC02</strain>
    </source>
</reference>
<dbReference type="PROSITE" id="PS00455">
    <property type="entry name" value="AMP_BINDING"/>
    <property type="match status" value="1"/>
</dbReference>
<dbReference type="InterPro" id="IPR010071">
    <property type="entry name" value="AA_adenyl_dom"/>
</dbReference>
<feature type="domain" description="Carrier" evidence="2">
    <location>
        <begin position="958"/>
        <end position="1032"/>
    </location>
</feature>
<dbReference type="InterPro" id="IPR020845">
    <property type="entry name" value="AMP-binding_CS"/>
</dbReference>
<dbReference type="PANTHER" id="PTHR45527:SF1">
    <property type="entry name" value="FATTY ACID SYNTHASE"/>
    <property type="match status" value="1"/>
</dbReference>
<dbReference type="InterPro" id="IPR001242">
    <property type="entry name" value="Condensation_dom"/>
</dbReference>
<evidence type="ECO:0000313" key="3">
    <source>
        <dbReference type="EMBL" id="RSJ23712.1"/>
    </source>
</evidence>
<dbReference type="NCBIfam" id="TIGR01733">
    <property type="entry name" value="AA-adenyl-dom"/>
    <property type="match status" value="1"/>
</dbReference>
<name>A0AAE8KBX0_STRIT</name>
<dbReference type="Gene3D" id="3.30.559.30">
    <property type="entry name" value="Nonribosomal peptide synthetase, condensation domain"/>
    <property type="match status" value="1"/>
</dbReference>
<keyword evidence="3" id="KW-0012">Acyltransferase</keyword>
<dbReference type="GO" id="GO:0016746">
    <property type="term" value="F:acyltransferase activity"/>
    <property type="evidence" value="ECO:0007669"/>
    <property type="project" value="UniProtKB-KW"/>
</dbReference>
<dbReference type="Pfam" id="PF00550">
    <property type="entry name" value="PP-binding"/>
    <property type="match status" value="1"/>
</dbReference>
<dbReference type="PANTHER" id="PTHR45527">
    <property type="entry name" value="NONRIBOSOMAL PEPTIDE SYNTHETASE"/>
    <property type="match status" value="1"/>
</dbReference>
<dbReference type="InterPro" id="IPR042099">
    <property type="entry name" value="ANL_N_sf"/>
</dbReference>